<protein>
    <recommendedName>
        <fullName evidence="1">AAA domain-containing protein</fullName>
    </recommendedName>
</protein>
<gene>
    <name evidence="2" type="ORF">TQ35_08705</name>
</gene>
<dbReference type="PANTHER" id="PTHR33295:SF19">
    <property type="entry name" value="ARCHAEAL ATPASE"/>
    <property type="match status" value="1"/>
</dbReference>
<comment type="caution">
    <text evidence="2">The sequence shown here is derived from an EMBL/GenBank/DDBJ whole genome shotgun (WGS) entry which is preliminary data.</text>
</comment>
<feature type="domain" description="AAA" evidence="1">
    <location>
        <begin position="42"/>
        <end position="91"/>
    </location>
</feature>
<dbReference type="EMBL" id="JZWS01000185">
    <property type="protein sequence ID" value="KJR78167.1"/>
    <property type="molecule type" value="Genomic_DNA"/>
</dbReference>
<accession>A0A0F2LKV4</accession>
<proteinExistence type="predicted"/>
<dbReference type="PANTHER" id="PTHR33295">
    <property type="entry name" value="ATPASE"/>
    <property type="match status" value="1"/>
</dbReference>
<dbReference type="InterPro" id="IPR027417">
    <property type="entry name" value="P-loop_NTPase"/>
</dbReference>
<dbReference type="InterPro" id="IPR041682">
    <property type="entry name" value="AAA_14"/>
</dbReference>
<dbReference type="AlphaFoldDB" id="A0A0F2LKV4"/>
<sequence length="107" mass="12318">MLFVETSRIKQVLLDQESLLEEKLSKERIIDREVNYVADLPNAYLITGPRRAGKSIYAVQMAKGRKFLRIDFEDERLYGIKANELNKVLEAGYELKGGKIELLIPSF</sequence>
<evidence type="ECO:0000313" key="2">
    <source>
        <dbReference type="EMBL" id="KJR78167.1"/>
    </source>
</evidence>
<reference evidence="2" key="1">
    <citation type="submission" date="2015-03" db="EMBL/GenBank/DDBJ databases">
        <title>Metagenome Sequencing of an Archaeal-Dominated Microbial Community from a Hot Spring at the Los Azufres Geothermal Field, Mexico.</title>
        <authorList>
            <person name="Servin-Garciduenas L.E."/>
            <person name="Martinez-Romero E."/>
        </authorList>
    </citation>
    <scope>NUCLEOTIDE SEQUENCE [LARGE SCALE GENOMIC DNA]</scope>
    <source>
        <strain evidence="2">AZ1-454</strain>
    </source>
</reference>
<evidence type="ECO:0000259" key="1">
    <source>
        <dbReference type="Pfam" id="PF13173"/>
    </source>
</evidence>
<dbReference type="SUPFAM" id="SSF52540">
    <property type="entry name" value="P-loop containing nucleoside triphosphate hydrolases"/>
    <property type="match status" value="1"/>
</dbReference>
<dbReference type="Pfam" id="PF13173">
    <property type="entry name" value="AAA_14"/>
    <property type="match status" value="1"/>
</dbReference>
<name>A0A0F2LKV4_9CREN</name>
<organism evidence="2">
    <name type="scientific">Candidatus Aramenus sulfurataquae</name>
    <dbReference type="NCBI Taxonomy" id="1326980"/>
    <lineage>
        <taxon>Archaea</taxon>
        <taxon>Thermoproteota</taxon>
        <taxon>Thermoprotei</taxon>
        <taxon>Sulfolobales</taxon>
        <taxon>Sulfolobaceae</taxon>
        <taxon>Candidatus Aramenus</taxon>
    </lineage>
</organism>